<dbReference type="InterPro" id="IPR002059">
    <property type="entry name" value="CSP_DNA-bd"/>
</dbReference>
<dbReference type="Pfam" id="PF00313">
    <property type="entry name" value="CSD"/>
    <property type="match status" value="1"/>
</dbReference>
<keyword evidence="2" id="KW-0963">Cytoplasm</keyword>
<gene>
    <name evidence="5" type="ORF">HH304_05395</name>
</gene>
<evidence type="ECO:0000256" key="3">
    <source>
        <dbReference type="RuleBase" id="RU000408"/>
    </source>
</evidence>
<evidence type="ECO:0000313" key="6">
    <source>
        <dbReference type="Proteomes" id="UP000559010"/>
    </source>
</evidence>
<feature type="domain" description="CSD" evidence="4">
    <location>
        <begin position="1"/>
        <end position="63"/>
    </location>
</feature>
<dbReference type="SUPFAM" id="SSF50249">
    <property type="entry name" value="Nucleic acid-binding proteins"/>
    <property type="match status" value="1"/>
</dbReference>
<name>A0A848IVV9_9BACT</name>
<protein>
    <submittedName>
        <fullName evidence="5">Cold-shock protein</fullName>
    </submittedName>
</protein>
<accession>A0A848IVV9</accession>
<sequence>MNEGTVKWYNEIKGFGFIEVENSKDVFVHQSGLADRFSGLTEGQKVTFDIKQGDKGEIAFNVK</sequence>
<dbReference type="EMBL" id="JABBNU010000003">
    <property type="protein sequence ID" value="NMM47826.1"/>
    <property type="molecule type" value="Genomic_DNA"/>
</dbReference>
<evidence type="ECO:0000313" key="5">
    <source>
        <dbReference type="EMBL" id="NMM47826.1"/>
    </source>
</evidence>
<reference evidence="5 6" key="1">
    <citation type="submission" date="2020-04" db="EMBL/GenBank/DDBJ databases">
        <title>Flammeovirgaceae bacterium KN852 isolated from deep sea.</title>
        <authorList>
            <person name="Zhang D.-C."/>
        </authorList>
    </citation>
    <scope>NUCLEOTIDE SEQUENCE [LARGE SCALE GENOMIC DNA]</scope>
    <source>
        <strain evidence="5 6">KN852</strain>
    </source>
</reference>
<dbReference type="InterPro" id="IPR019844">
    <property type="entry name" value="CSD_CS"/>
</dbReference>
<dbReference type="SMART" id="SM00357">
    <property type="entry name" value="CSP"/>
    <property type="match status" value="1"/>
</dbReference>
<dbReference type="Gene3D" id="2.40.50.140">
    <property type="entry name" value="Nucleic acid-binding proteins"/>
    <property type="match status" value="1"/>
</dbReference>
<evidence type="ECO:0000256" key="1">
    <source>
        <dbReference type="ARBA" id="ARBA00004496"/>
    </source>
</evidence>
<evidence type="ECO:0000256" key="2">
    <source>
        <dbReference type="ARBA" id="ARBA00022490"/>
    </source>
</evidence>
<dbReference type="GO" id="GO:0005829">
    <property type="term" value="C:cytosol"/>
    <property type="evidence" value="ECO:0007669"/>
    <property type="project" value="UniProtKB-ARBA"/>
</dbReference>
<proteinExistence type="predicted"/>
<dbReference type="Proteomes" id="UP000559010">
    <property type="component" value="Unassembled WGS sequence"/>
</dbReference>
<dbReference type="CDD" id="cd04458">
    <property type="entry name" value="CSP_CDS"/>
    <property type="match status" value="1"/>
</dbReference>
<comment type="caution">
    <text evidence="5">The sequence shown here is derived from an EMBL/GenBank/DDBJ whole genome shotgun (WGS) entry which is preliminary data.</text>
</comment>
<dbReference type="PANTHER" id="PTHR11544">
    <property type="entry name" value="COLD SHOCK DOMAIN CONTAINING PROTEINS"/>
    <property type="match status" value="1"/>
</dbReference>
<dbReference type="InterPro" id="IPR012156">
    <property type="entry name" value="Cold_shock_CspA"/>
</dbReference>
<dbReference type="InterPro" id="IPR012340">
    <property type="entry name" value="NA-bd_OB-fold"/>
</dbReference>
<evidence type="ECO:0000259" key="4">
    <source>
        <dbReference type="PROSITE" id="PS51857"/>
    </source>
</evidence>
<dbReference type="AlphaFoldDB" id="A0A848IVV9"/>
<organism evidence="5 6">
    <name type="scientific">Marinigracilibium pacificum</name>
    <dbReference type="NCBI Taxonomy" id="2729599"/>
    <lineage>
        <taxon>Bacteria</taxon>
        <taxon>Pseudomonadati</taxon>
        <taxon>Bacteroidota</taxon>
        <taxon>Cytophagia</taxon>
        <taxon>Cytophagales</taxon>
        <taxon>Flammeovirgaceae</taxon>
        <taxon>Marinigracilibium</taxon>
    </lineage>
</organism>
<keyword evidence="6" id="KW-1185">Reference proteome</keyword>
<dbReference type="PROSITE" id="PS51857">
    <property type="entry name" value="CSD_2"/>
    <property type="match status" value="1"/>
</dbReference>
<comment type="subcellular location">
    <subcellularLocation>
        <location evidence="1 3">Cytoplasm</location>
    </subcellularLocation>
</comment>
<dbReference type="InterPro" id="IPR050181">
    <property type="entry name" value="Cold_shock_domain"/>
</dbReference>
<dbReference type="PIRSF" id="PIRSF002599">
    <property type="entry name" value="Cold_shock_A"/>
    <property type="match status" value="1"/>
</dbReference>
<dbReference type="PROSITE" id="PS00352">
    <property type="entry name" value="CSD_1"/>
    <property type="match status" value="1"/>
</dbReference>
<dbReference type="GO" id="GO:0003676">
    <property type="term" value="F:nucleic acid binding"/>
    <property type="evidence" value="ECO:0007669"/>
    <property type="project" value="InterPro"/>
</dbReference>
<dbReference type="RefSeq" id="WP_169678742.1">
    <property type="nucleotide sequence ID" value="NZ_JABBNU010000003.1"/>
</dbReference>
<dbReference type="PRINTS" id="PR00050">
    <property type="entry name" value="COLDSHOCK"/>
</dbReference>
<dbReference type="InterPro" id="IPR011129">
    <property type="entry name" value="CSD"/>
</dbReference>